<accession>A0A5J4YZY0</accession>
<dbReference type="Gene3D" id="2.10.230.10">
    <property type="entry name" value="Heat shock protein DnaJ, cysteine-rich domain"/>
    <property type="match status" value="1"/>
</dbReference>
<organism evidence="1 2">
    <name type="scientific">Porphyridium purpureum</name>
    <name type="common">Red alga</name>
    <name type="synonym">Porphyridium cruentum</name>
    <dbReference type="NCBI Taxonomy" id="35688"/>
    <lineage>
        <taxon>Eukaryota</taxon>
        <taxon>Rhodophyta</taxon>
        <taxon>Bangiophyceae</taxon>
        <taxon>Porphyridiales</taxon>
        <taxon>Porphyridiaceae</taxon>
        <taxon>Porphyridium</taxon>
    </lineage>
</organism>
<dbReference type="AlphaFoldDB" id="A0A5J4YZY0"/>
<dbReference type="PANTHER" id="PTHR15852:SF54">
    <property type="entry name" value="PROTEIN SSUH2 HOMOLOG"/>
    <property type="match status" value="1"/>
</dbReference>
<evidence type="ECO:0000313" key="2">
    <source>
        <dbReference type="Proteomes" id="UP000324585"/>
    </source>
</evidence>
<keyword evidence="2" id="KW-1185">Reference proteome</keyword>
<evidence type="ECO:0000313" key="1">
    <source>
        <dbReference type="EMBL" id="KAA8497179.1"/>
    </source>
</evidence>
<dbReference type="EMBL" id="VRMN01000002">
    <property type="protein sequence ID" value="KAA8497179.1"/>
    <property type="molecule type" value="Genomic_DNA"/>
</dbReference>
<reference evidence="2" key="1">
    <citation type="journal article" date="2019" name="Nat. Commun.">
        <title>Expansion of phycobilisome linker gene families in mesophilic red algae.</title>
        <authorList>
            <person name="Lee J."/>
            <person name="Kim D."/>
            <person name="Bhattacharya D."/>
            <person name="Yoon H.S."/>
        </authorList>
    </citation>
    <scope>NUCLEOTIDE SEQUENCE [LARGE SCALE GENOMIC DNA]</scope>
    <source>
        <strain evidence="2">CCMP 1328</strain>
    </source>
</reference>
<protein>
    <submittedName>
        <fullName evidence="1">Protein EMBRYO SAC DEVELOPMENT ARREST 3, chloroplastic</fullName>
    </submittedName>
</protein>
<dbReference type="Proteomes" id="UP000324585">
    <property type="component" value="Unassembled WGS sequence"/>
</dbReference>
<dbReference type="OrthoDB" id="513375at2759"/>
<dbReference type="InterPro" id="IPR036410">
    <property type="entry name" value="HSP_DnaJ_Cys-rich_dom_sf"/>
</dbReference>
<name>A0A5J4YZY0_PORPP</name>
<comment type="caution">
    <text evidence="1">The sequence shown here is derived from an EMBL/GenBank/DDBJ whole genome shotgun (WGS) entry which is preliminary data.</text>
</comment>
<gene>
    <name evidence="1" type="ORF">FVE85_0908</name>
</gene>
<proteinExistence type="predicted"/>
<sequence length="177" mass="19223">MAFVGHAVWPRCSRVASRRPALCARRFAYMCSGPSEGPQHTRVVSRKQVLRGLLFAWVVGLGGSARESLAEEEESSFPWKKEDLCLTCQGTGTVMCDFCRGSGAFQVQDSVVDYATPCPNCQGRGSLVCTSCIGLGLSSNLIKGILRDGQNDGRLRVRPNGSIEILRRSAFPSTYEG</sequence>
<dbReference type="SUPFAM" id="SSF57938">
    <property type="entry name" value="DnaJ/Hsp40 cysteine-rich domain"/>
    <property type="match status" value="1"/>
</dbReference>
<dbReference type="PANTHER" id="PTHR15852">
    <property type="entry name" value="PLASTID TRANSCRIPTIONALLY ACTIVE PROTEIN"/>
    <property type="match status" value="1"/>
</dbReference>